<keyword evidence="2" id="KW-0479">Metal-binding</keyword>
<dbReference type="RefSeq" id="WP_203169462.1">
    <property type="nucleotide sequence ID" value="NZ_JAEVLS010000005.1"/>
</dbReference>
<dbReference type="Proteomes" id="UP000661077">
    <property type="component" value="Unassembled WGS sequence"/>
</dbReference>
<evidence type="ECO:0000256" key="3">
    <source>
        <dbReference type="ARBA" id="ARBA00022833"/>
    </source>
</evidence>
<dbReference type="PANTHER" id="PTHR33337">
    <property type="entry name" value="GFA DOMAIN-CONTAINING PROTEIN"/>
    <property type="match status" value="1"/>
</dbReference>
<dbReference type="PROSITE" id="PS51891">
    <property type="entry name" value="CENP_V_GFA"/>
    <property type="match status" value="1"/>
</dbReference>
<dbReference type="Pfam" id="PF04828">
    <property type="entry name" value="GFA"/>
    <property type="match status" value="1"/>
</dbReference>
<proteinExistence type="inferred from homology"/>
<keyword evidence="3" id="KW-0862">Zinc</keyword>
<protein>
    <submittedName>
        <fullName evidence="6">GFA family protein</fullName>
    </submittedName>
</protein>
<evidence type="ECO:0000259" key="5">
    <source>
        <dbReference type="PROSITE" id="PS51891"/>
    </source>
</evidence>
<evidence type="ECO:0000313" key="6">
    <source>
        <dbReference type="EMBL" id="MBM0107348.1"/>
    </source>
</evidence>
<evidence type="ECO:0000256" key="4">
    <source>
        <dbReference type="ARBA" id="ARBA00023239"/>
    </source>
</evidence>
<gene>
    <name evidence="6" type="ORF">JM946_21630</name>
</gene>
<name>A0ABS1X282_9GAMM</name>
<dbReference type="SUPFAM" id="SSF51316">
    <property type="entry name" value="Mss4-like"/>
    <property type="match status" value="1"/>
</dbReference>
<dbReference type="EMBL" id="JAEVLS010000005">
    <property type="protein sequence ID" value="MBM0107348.1"/>
    <property type="molecule type" value="Genomic_DNA"/>
</dbReference>
<evidence type="ECO:0000256" key="2">
    <source>
        <dbReference type="ARBA" id="ARBA00022723"/>
    </source>
</evidence>
<dbReference type="PANTHER" id="PTHR33337:SF40">
    <property type="entry name" value="CENP-V_GFA DOMAIN-CONTAINING PROTEIN-RELATED"/>
    <property type="match status" value="1"/>
</dbReference>
<keyword evidence="7" id="KW-1185">Reference proteome</keyword>
<dbReference type="Gene3D" id="3.90.1590.10">
    <property type="entry name" value="glutathione-dependent formaldehyde- activating enzyme (gfa)"/>
    <property type="match status" value="1"/>
</dbReference>
<accession>A0ABS1X282</accession>
<dbReference type="PROSITE" id="PS51257">
    <property type="entry name" value="PROKAR_LIPOPROTEIN"/>
    <property type="match status" value="1"/>
</dbReference>
<comment type="similarity">
    <text evidence="1">Belongs to the Gfa family.</text>
</comment>
<evidence type="ECO:0000313" key="7">
    <source>
        <dbReference type="Proteomes" id="UP000661077"/>
    </source>
</evidence>
<comment type="caution">
    <text evidence="6">The sequence shown here is derived from an EMBL/GenBank/DDBJ whole genome shotgun (WGS) entry which is preliminary data.</text>
</comment>
<feature type="domain" description="CENP-V/GFA" evidence="5">
    <location>
        <begin position="8"/>
        <end position="107"/>
    </location>
</feature>
<organism evidence="6 7">
    <name type="scientific">Steroidobacter gossypii</name>
    <dbReference type="NCBI Taxonomy" id="2805490"/>
    <lineage>
        <taxon>Bacteria</taxon>
        <taxon>Pseudomonadati</taxon>
        <taxon>Pseudomonadota</taxon>
        <taxon>Gammaproteobacteria</taxon>
        <taxon>Steroidobacterales</taxon>
        <taxon>Steroidobacteraceae</taxon>
        <taxon>Steroidobacter</taxon>
    </lineage>
</organism>
<dbReference type="InterPro" id="IPR006913">
    <property type="entry name" value="CENP-V/GFA"/>
</dbReference>
<evidence type="ECO:0000256" key="1">
    <source>
        <dbReference type="ARBA" id="ARBA00005495"/>
    </source>
</evidence>
<reference evidence="6 7" key="1">
    <citation type="journal article" date="2021" name="Int. J. Syst. Evol. Microbiol.">
        <title>Steroidobacter gossypii sp. nov., isolated from soil of cotton cropping field.</title>
        <authorList>
            <person name="Huang R."/>
            <person name="Yang S."/>
            <person name="Zhen C."/>
            <person name="Liu W."/>
        </authorList>
    </citation>
    <scope>NUCLEOTIDE SEQUENCE [LARGE SCALE GENOMIC DNA]</scope>
    <source>
        <strain evidence="6 7">S1-65</strain>
    </source>
</reference>
<dbReference type="InterPro" id="IPR011057">
    <property type="entry name" value="Mss4-like_sf"/>
</dbReference>
<keyword evidence="4" id="KW-0456">Lyase</keyword>
<sequence length="154" mass="17065">MNDWKLPWDGACRCGLVRLRISAPPLLSMACHCKGCQRMSASAYSLSIAIPTPGFAVTQGEPVIGGLHGPTRHYFCGHCKSWMFTRPEGMDQFVNVRPTMLEDASWVTPFIETYTQARLPLVATGAKHSYDAFPPVEDYGTLIEEYAKVGARPR</sequence>